<reference evidence="2" key="1">
    <citation type="journal article" date="2021" name="G3 (Bethesda)">
        <title>Genome and transcriptome analysis of the beet armyworm Spodoptera exigua reveals targets for pest control. .</title>
        <authorList>
            <person name="Simon S."/>
            <person name="Breeschoten T."/>
            <person name="Jansen H.J."/>
            <person name="Dirks R.P."/>
            <person name="Schranz M.E."/>
            <person name="Ros V.I.D."/>
        </authorList>
    </citation>
    <scope>NUCLEOTIDE SEQUENCE</scope>
    <source>
        <strain evidence="2">TB_SE_WUR_2020</strain>
    </source>
</reference>
<gene>
    <name evidence="2" type="ORF">HF086_015638</name>
</gene>
<evidence type="ECO:0000313" key="2">
    <source>
        <dbReference type="EMBL" id="KAH9643490.1"/>
    </source>
</evidence>
<feature type="region of interest" description="Disordered" evidence="1">
    <location>
        <begin position="119"/>
        <end position="139"/>
    </location>
</feature>
<accession>A0A922SMU1</accession>
<comment type="caution">
    <text evidence="2">The sequence shown here is derived from an EMBL/GenBank/DDBJ whole genome shotgun (WGS) entry which is preliminary data.</text>
</comment>
<evidence type="ECO:0000256" key="1">
    <source>
        <dbReference type="SAM" id="MobiDB-lite"/>
    </source>
</evidence>
<organism evidence="2 3">
    <name type="scientific">Spodoptera exigua</name>
    <name type="common">Beet armyworm</name>
    <name type="synonym">Noctua fulgens</name>
    <dbReference type="NCBI Taxonomy" id="7107"/>
    <lineage>
        <taxon>Eukaryota</taxon>
        <taxon>Metazoa</taxon>
        <taxon>Ecdysozoa</taxon>
        <taxon>Arthropoda</taxon>
        <taxon>Hexapoda</taxon>
        <taxon>Insecta</taxon>
        <taxon>Pterygota</taxon>
        <taxon>Neoptera</taxon>
        <taxon>Endopterygota</taxon>
        <taxon>Lepidoptera</taxon>
        <taxon>Glossata</taxon>
        <taxon>Ditrysia</taxon>
        <taxon>Noctuoidea</taxon>
        <taxon>Noctuidae</taxon>
        <taxon>Amphipyrinae</taxon>
        <taxon>Spodoptera</taxon>
    </lineage>
</organism>
<dbReference type="EMBL" id="JACEFF010000127">
    <property type="protein sequence ID" value="KAH9643490.1"/>
    <property type="molecule type" value="Genomic_DNA"/>
</dbReference>
<evidence type="ECO:0000313" key="3">
    <source>
        <dbReference type="Proteomes" id="UP000814243"/>
    </source>
</evidence>
<protein>
    <submittedName>
        <fullName evidence="2">Uncharacterized protein</fullName>
    </submittedName>
</protein>
<dbReference type="Proteomes" id="UP000814243">
    <property type="component" value="Unassembled WGS sequence"/>
</dbReference>
<dbReference type="AlphaFoldDB" id="A0A922SMU1"/>
<sequence length="188" mass="20934">MEMVLGFLFRDHCQHMDDFKPALIKHVSGKTSAPSANTGWRTSQFNNWVTKETLTLSLICMNSGIVMQALQSARCIALASGTLTPLISLHSELETTWQDTGVWHELNQLKNVFCERRSDRDHEETMNSTEPGGRAMRASPLGLGRRTAGGLQLGNNHHTYESLATSPNGLTAFMQKMKIVEEEESLKS</sequence>
<name>A0A922SMU1_SPOEX</name>
<proteinExistence type="predicted"/>